<protein>
    <submittedName>
        <fullName evidence="2">Uncharacterized protein</fullName>
    </submittedName>
</protein>
<gene>
    <name evidence="2" type="ORF">CPB84DRAFT_1689991</name>
</gene>
<feature type="transmembrane region" description="Helical" evidence="1">
    <location>
        <begin position="14"/>
        <end position="37"/>
    </location>
</feature>
<feature type="transmembrane region" description="Helical" evidence="1">
    <location>
        <begin position="186"/>
        <end position="208"/>
    </location>
</feature>
<keyword evidence="3" id="KW-1185">Reference proteome</keyword>
<feature type="transmembrane region" description="Helical" evidence="1">
    <location>
        <begin position="49"/>
        <end position="79"/>
    </location>
</feature>
<dbReference type="AlphaFoldDB" id="A0A9P5TFJ7"/>
<proteinExistence type="predicted"/>
<feature type="transmembrane region" description="Helical" evidence="1">
    <location>
        <begin position="214"/>
        <end position="235"/>
    </location>
</feature>
<reference evidence="2" key="1">
    <citation type="submission" date="2020-11" db="EMBL/GenBank/DDBJ databases">
        <authorList>
            <consortium name="DOE Joint Genome Institute"/>
            <person name="Ahrendt S."/>
            <person name="Riley R."/>
            <person name="Andreopoulos W."/>
            <person name="LaButti K."/>
            <person name="Pangilinan J."/>
            <person name="Ruiz-duenas F.J."/>
            <person name="Barrasa J.M."/>
            <person name="Sanchez-Garcia M."/>
            <person name="Camarero S."/>
            <person name="Miyauchi S."/>
            <person name="Serrano A."/>
            <person name="Linde D."/>
            <person name="Babiker R."/>
            <person name="Drula E."/>
            <person name="Ayuso-Fernandez I."/>
            <person name="Pacheco R."/>
            <person name="Padilla G."/>
            <person name="Ferreira P."/>
            <person name="Barriuso J."/>
            <person name="Kellner H."/>
            <person name="Castanera R."/>
            <person name="Alfaro M."/>
            <person name="Ramirez L."/>
            <person name="Pisabarro A.G."/>
            <person name="Kuo A."/>
            <person name="Tritt A."/>
            <person name="Lipzen A."/>
            <person name="He G."/>
            <person name="Yan M."/>
            <person name="Ng V."/>
            <person name="Cullen D."/>
            <person name="Martin F."/>
            <person name="Rosso M.-N."/>
            <person name="Henrissat B."/>
            <person name="Hibbett D."/>
            <person name="Martinez A.T."/>
            <person name="Grigoriev I.V."/>
        </authorList>
    </citation>
    <scope>NUCLEOTIDE SEQUENCE</scope>
    <source>
        <strain evidence="2">AH 44721</strain>
    </source>
</reference>
<dbReference type="Proteomes" id="UP000724874">
    <property type="component" value="Unassembled WGS sequence"/>
</dbReference>
<feature type="transmembrane region" description="Helical" evidence="1">
    <location>
        <begin position="120"/>
        <end position="138"/>
    </location>
</feature>
<evidence type="ECO:0000256" key="1">
    <source>
        <dbReference type="SAM" id="Phobius"/>
    </source>
</evidence>
<keyword evidence="1" id="KW-0812">Transmembrane</keyword>
<organism evidence="2 3">
    <name type="scientific">Gymnopilus junonius</name>
    <name type="common">Spectacular rustgill mushroom</name>
    <name type="synonym">Gymnopilus spectabilis subsp. junonius</name>
    <dbReference type="NCBI Taxonomy" id="109634"/>
    <lineage>
        <taxon>Eukaryota</taxon>
        <taxon>Fungi</taxon>
        <taxon>Dikarya</taxon>
        <taxon>Basidiomycota</taxon>
        <taxon>Agaricomycotina</taxon>
        <taxon>Agaricomycetes</taxon>
        <taxon>Agaricomycetidae</taxon>
        <taxon>Agaricales</taxon>
        <taxon>Agaricineae</taxon>
        <taxon>Hymenogastraceae</taxon>
        <taxon>Gymnopilus</taxon>
    </lineage>
</organism>
<evidence type="ECO:0000313" key="3">
    <source>
        <dbReference type="Proteomes" id="UP000724874"/>
    </source>
</evidence>
<keyword evidence="1" id="KW-0472">Membrane</keyword>
<accession>A0A9P5TFJ7</accession>
<evidence type="ECO:0000313" key="2">
    <source>
        <dbReference type="EMBL" id="KAF8874701.1"/>
    </source>
</evidence>
<comment type="caution">
    <text evidence="2">The sequence shown here is derived from an EMBL/GenBank/DDBJ whole genome shotgun (WGS) entry which is preliminary data.</text>
</comment>
<sequence length="281" mass="31579">MANFPITKAQLVEFFVRSILFGLHMASTGFCIQSLLSKREQEGRMNWRILILSVVLIANATLNISIQLYEIIQAFVLYAGPGGPSFQFEHVSLWINISKVLLLRTLIIQTRDAMLIYRCWVMYHGSWTVVAFSILLWLGCLASALFISITTVQTTGPQSSTALLVWQIWKKERLQDKMFDGLRPRFLMKIIIESGLLYTTIAFVTFVTDVVQTNGVYVMTAFVIQIVGISFNLIFIRTTRLAKTREITTMRSSSIGTPLQFASIIPSTSSDVVVVGVQSCS</sequence>
<dbReference type="EMBL" id="JADNYJ010000209">
    <property type="protein sequence ID" value="KAF8874701.1"/>
    <property type="molecule type" value="Genomic_DNA"/>
</dbReference>
<name>A0A9P5TFJ7_GYMJU</name>
<dbReference type="OrthoDB" id="3357408at2759"/>
<keyword evidence="1" id="KW-1133">Transmembrane helix</keyword>